<evidence type="ECO:0000313" key="4">
    <source>
        <dbReference type="EMBL" id="MBW0479352.1"/>
    </source>
</evidence>
<keyword evidence="2" id="KW-0689">Ribosomal protein</keyword>
<comment type="caution">
    <text evidence="4">The sequence shown here is derived from an EMBL/GenBank/DDBJ whole genome shotgun (WGS) entry which is preliminary data.</text>
</comment>
<dbReference type="Gene3D" id="2.30.30.790">
    <property type="match status" value="1"/>
</dbReference>
<evidence type="ECO:0000256" key="3">
    <source>
        <dbReference type="ARBA" id="ARBA00023274"/>
    </source>
</evidence>
<evidence type="ECO:0000256" key="1">
    <source>
        <dbReference type="ARBA" id="ARBA00005781"/>
    </source>
</evidence>
<keyword evidence="5" id="KW-1185">Reference proteome</keyword>
<dbReference type="GO" id="GO:0006412">
    <property type="term" value="P:translation"/>
    <property type="evidence" value="ECO:0007669"/>
    <property type="project" value="InterPro"/>
</dbReference>
<dbReference type="Proteomes" id="UP000765509">
    <property type="component" value="Unassembled WGS sequence"/>
</dbReference>
<dbReference type="AlphaFoldDB" id="A0A9Q3GU27"/>
<evidence type="ECO:0008006" key="6">
    <source>
        <dbReference type="Google" id="ProtNLM"/>
    </source>
</evidence>
<keyword evidence="3" id="KW-0687">Ribonucleoprotein</keyword>
<comment type="similarity">
    <text evidence="1">Belongs to the bacterial ribosomal protein bL19 family.</text>
</comment>
<accession>A0A9Q3GU27</accession>
<gene>
    <name evidence="4" type="ORF">O181_019067</name>
</gene>
<dbReference type="InterPro" id="IPR008991">
    <property type="entry name" value="Translation_prot_SH3-like_sf"/>
</dbReference>
<dbReference type="InterPro" id="IPR001857">
    <property type="entry name" value="Ribosomal_bL19"/>
</dbReference>
<proteinExistence type="inferred from homology"/>
<name>A0A9Q3GU27_9BASI</name>
<evidence type="ECO:0000256" key="2">
    <source>
        <dbReference type="ARBA" id="ARBA00022980"/>
    </source>
</evidence>
<sequence length="264" mass="29453">MGLQRLLSFPGRQAHSVGMIGRFLPNDHLDTMLAPGLFSRRLKAISYRRMGFSQSYHLALSNAFQSPPLTRSIQAISSESSQLHESESQPMKSYPFSEATLSSSEAIAHDPKLGLMGNVQKKLISTCVNQEFYKLFQKNHPESIRPLSIIRVETYANPARTATSIFTGVLMAVRRRGTETSFRLRAVLEKVGIEMKLNVFSPMIKNITVIKAAGDLAGSINGKPMIRKPRRAKLFYLRKHPQKSPDIRKITKAVAAAKGLTNEE</sequence>
<dbReference type="PANTHER" id="PTHR15680:SF9">
    <property type="entry name" value="LARGE RIBOSOMAL SUBUNIT PROTEIN BL19M"/>
    <property type="match status" value="1"/>
</dbReference>
<reference evidence="4" key="1">
    <citation type="submission" date="2021-03" db="EMBL/GenBank/DDBJ databases">
        <title>Draft genome sequence of rust myrtle Austropuccinia psidii MF-1, a brazilian biotype.</title>
        <authorList>
            <person name="Quecine M.C."/>
            <person name="Pachon D.M.R."/>
            <person name="Bonatelli M.L."/>
            <person name="Correr F.H."/>
            <person name="Franceschini L.M."/>
            <person name="Leite T.F."/>
            <person name="Margarido G.R.A."/>
            <person name="Almeida C.A."/>
            <person name="Ferrarezi J.A."/>
            <person name="Labate C.A."/>
        </authorList>
    </citation>
    <scope>NUCLEOTIDE SEQUENCE</scope>
    <source>
        <strain evidence="4">MF-1</strain>
    </source>
</reference>
<dbReference type="EMBL" id="AVOT02005554">
    <property type="protein sequence ID" value="MBW0479352.1"/>
    <property type="molecule type" value="Genomic_DNA"/>
</dbReference>
<dbReference type="GO" id="GO:0003735">
    <property type="term" value="F:structural constituent of ribosome"/>
    <property type="evidence" value="ECO:0007669"/>
    <property type="project" value="InterPro"/>
</dbReference>
<protein>
    <recommendedName>
        <fullName evidence="6">Ribosomal protein L19</fullName>
    </recommendedName>
</protein>
<dbReference type="PANTHER" id="PTHR15680">
    <property type="entry name" value="RIBOSOMAL PROTEIN L19"/>
    <property type="match status" value="1"/>
</dbReference>
<dbReference type="GO" id="GO:0005762">
    <property type="term" value="C:mitochondrial large ribosomal subunit"/>
    <property type="evidence" value="ECO:0007669"/>
    <property type="project" value="TreeGrafter"/>
</dbReference>
<dbReference type="InterPro" id="IPR038657">
    <property type="entry name" value="Ribosomal_bL19_sf"/>
</dbReference>
<dbReference type="Pfam" id="PF01245">
    <property type="entry name" value="Ribosomal_L19"/>
    <property type="match status" value="1"/>
</dbReference>
<dbReference type="SUPFAM" id="SSF50104">
    <property type="entry name" value="Translation proteins SH3-like domain"/>
    <property type="match status" value="1"/>
</dbReference>
<evidence type="ECO:0000313" key="5">
    <source>
        <dbReference type="Proteomes" id="UP000765509"/>
    </source>
</evidence>
<dbReference type="OrthoDB" id="4726at2759"/>
<organism evidence="4 5">
    <name type="scientific">Austropuccinia psidii MF-1</name>
    <dbReference type="NCBI Taxonomy" id="1389203"/>
    <lineage>
        <taxon>Eukaryota</taxon>
        <taxon>Fungi</taxon>
        <taxon>Dikarya</taxon>
        <taxon>Basidiomycota</taxon>
        <taxon>Pucciniomycotina</taxon>
        <taxon>Pucciniomycetes</taxon>
        <taxon>Pucciniales</taxon>
        <taxon>Sphaerophragmiaceae</taxon>
        <taxon>Austropuccinia</taxon>
    </lineage>
</organism>